<reference evidence="12" key="2">
    <citation type="submission" date="2025-04" db="UniProtKB">
        <authorList>
            <consortium name="RefSeq"/>
        </authorList>
    </citation>
    <scope>IDENTIFICATION</scope>
    <source>
        <tissue evidence="12">Whole body</tissue>
    </source>
</reference>
<proteinExistence type="inferred from homology"/>
<reference evidence="10" key="1">
    <citation type="submission" date="2018-04" db="EMBL/GenBank/DDBJ databases">
        <title>Transcriptome assembly of Sipha flava.</title>
        <authorList>
            <person name="Scully E.D."/>
            <person name="Geib S.M."/>
            <person name="Palmer N.A."/>
            <person name="Koch K."/>
            <person name="Bradshaw J."/>
            <person name="Heng-Moss T."/>
            <person name="Sarath G."/>
        </authorList>
    </citation>
    <scope>NUCLEOTIDE SEQUENCE</scope>
</reference>
<evidence type="ECO:0000256" key="4">
    <source>
        <dbReference type="ARBA" id="ARBA00022723"/>
    </source>
</evidence>
<evidence type="ECO:0000313" key="10">
    <source>
        <dbReference type="EMBL" id="MBY84071.1"/>
    </source>
</evidence>
<dbReference type="PANTHER" id="PTHR24300">
    <property type="entry name" value="CYTOCHROME P450 508A4-RELATED"/>
    <property type="match status" value="1"/>
</dbReference>
<dbReference type="GO" id="GO:0020037">
    <property type="term" value="F:heme binding"/>
    <property type="evidence" value="ECO:0007669"/>
    <property type="project" value="InterPro"/>
</dbReference>
<evidence type="ECO:0000256" key="5">
    <source>
        <dbReference type="ARBA" id="ARBA00023002"/>
    </source>
</evidence>
<dbReference type="PROSITE" id="PS00086">
    <property type="entry name" value="CYTOCHROME_P450"/>
    <property type="match status" value="1"/>
</dbReference>
<dbReference type="AlphaFoldDB" id="A0A2S2R204"/>
<dbReference type="PRINTS" id="PR00385">
    <property type="entry name" value="P450"/>
</dbReference>
<gene>
    <name evidence="10" type="primary">Cyp305a1_0</name>
    <name evidence="12" type="synonym">LOC112680620</name>
    <name evidence="10" type="ORF">g.81017</name>
</gene>
<dbReference type="InterPro" id="IPR001128">
    <property type="entry name" value="Cyt_P450"/>
</dbReference>
<dbReference type="PRINTS" id="PR00463">
    <property type="entry name" value="EP450I"/>
</dbReference>
<dbReference type="Pfam" id="PF00067">
    <property type="entry name" value="p450"/>
    <property type="match status" value="1"/>
</dbReference>
<dbReference type="RefSeq" id="XP_025406565.1">
    <property type="nucleotide sequence ID" value="XM_025550780.1"/>
</dbReference>
<evidence type="ECO:0000256" key="2">
    <source>
        <dbReference type="ARBA" id="ARBA00010617"/>
    </source>
</evidence>
<protein>
    <submittedName>
        <fullName evidence="12">Methyl farnesoate epoxidase-like</fullName>
    </submittedName>
    <submittedName>
        <fullName evidence="10">Putative Cytochrome p450</fullName>
    </submittedName>
</protein>
<evidence type="ECO:0000256" key="7">
    <source>
        <dbReference type="ARBA" id="ARBA00023033"/>
    </source>
</evidence>
<comment type="cofactor">
    <cofactor evidence="1 8">
        <name>heme</name>
        <dbReference type="ChEBI" id="CHEBI:30413"/>
    </cofactor>
</comment>
<evidence type="ECO:0000256" key="6">
    <source>
        <dbReference type="ARBA" id="ARBA00023004"/>
    </source>
</evidence>
<dbReference type="InterPro" id="IPR002401">
    <property type="entry name" value="Cyt_P450_E_grp-I"/>
</dbReference>
<dbReference type="InterPro" id="IPR050182">
    <property type="entry name" value="Cytochrome_P450_fam2"/>
</dbReference>
<dbReference type="InterPro" id="IPR017972">
    <property type="entry name" value="Cyt_P450_CS"/>
</dbReference>
<evidence type="ECO:0000256" key="1">
    <source>
        <dbReference type="ARBA" id="ARBA00001971"/>
    </source>
</evidence>
<feature type="binding site" description="axial binding residue" evidence="8">
    <location>
        <position position="438"/>
    </location>
    <ligand>
        <name>heme</name>
        <dbReference type="ChEBI" id="CHEBI:30413"/>
    </ligand>
    <ligandPart>
        <name>Fe</name>
        <dbReference type="ChEBI" id="CHEBI:18248"/>
    </ligandPart>
</feature>
<comment type="similarity">
    <text evidence="2 9">Belongs to the cytochrome P450 family.</text>
</comment>
<dbReference type="GO" id="GO:0005737">
    <property type="term" value="C:cytoplasm"/>
    <property type="evidence" value="ECO:0007669"/>
    <property type="project" value="TreeGrafter"/>
</dbReference>
<dbReference type="PANTHER" id="PTHR24300:SF376">
    <property type="entry name" value="CYTOCHROME P450 15A1"/>
    <property type="match status" value="1"/>
</dbReference>
<keyword evidence="11" id="KW-1185">Reference proteome</keyword>
<accession>A0A2S2R204</accession>
<evidence type="ECO:0000256" key="3">
    <source>
        <dbReference type="ARBA" id="ARBA00022617"/>
    </source>
</evidence>
<dbReference type="OrthoDB" id="1055148at2759"/>
<dbReference type="SUPFAM" id="SSF48264">
    <property type="entry name" value="Cytochrome P450"/>
    <property type="match status" value="1"/>
</dbReference>
<dbReference type="Proteomes" id="UP000694846">
    <property type="component" value="Unplaced"/>
</dbReference>
<keyword evidence="4 8" id="KW-0479">Metal-binding</keyword>
<keyword evidence="7 9" id="KW-0503">Monooxygenase</keyword>
<dbReference type="GO" id="GO:0006082">
    <property type="term" value="P:organic acid metabolic process"/>
    <property type="evidence" value="ECO:0007669"/>
    <property type="project" value="TreeGrafter"/>
</dbReference>
<keyword evidence="5 9" id="KW-0560">Oxidoreductase</keyword>
<keyword evidence="3 8" id="KW-0349">Heme</keyword>
<dbReference type="Gene3D" id="1.10.630.10">
    <property type="entry name" value="Cytochrome P450"/>
    <property type="match status" value="1"/>
</dbReference>
<name>A0A2S2R204_9HEMI</name>
<evidence type="ECO:0000256" key="9">
    <source>
        <dbReference type="RuleBase" id="RU000461"/>
    </source>
</evidence>
<dbReference type="EMBL" id="GGMS01014868">
    <property type="protein sequence ID" value="MBY84071.1"/>
    <property type="molecule type" value="Transcribed_RNA"/>
</dbReference>
<dbReference type="GO" id="GO:0016712">
    <property type="term" value="F:oxidoreductase activity, acting on paired donors, with incorporation or reduction of molecular oxygen, reduced flavin or flavoprotein as one donor, and incorporation of one atom of oxygen"/>
    <property type="evidence" value="ECO:0007669"/>
    <property type="project" value="TreeGrafter"/>
</dbReference>
<sequence length="495" mass="57047">MMFFIVVIICVIITLYILDNVLPHKYPTGPTRFPLIGNYLEIRKLRNKLGFYHLVWDHLAKCYGQVFSVKLGRLEVVVVSGYDAVRQVLCKDDFDGRPDGFFFRFRAFYKRLGIVFVDGPEWTEQKKFCMQHLRKKGFGGDLMEKLISEEVDDLILHLNKRYEVQNGKPIEVCGLFDVSVLNGLWTMLIGNRFALNDSRLAKLMKLVHASFRMLDMSGGILNQMPFVRFLAPKCSGYKDIKLILHEFYTFLKESVDEHRDKINDQEDFIGAFLMEIEKNRESPKSFSEEQLLVVLLDLFLAGSETTSSMLSFVILLLLKHQDVQTKAHAELDAVVGDREVQLEDRNKLNYLEAVLMEVQRHSNVAPLAIAHRSIRNTSIQEYIIPKDTLVLASIWSIHMDKQHWGDPEVFRPERFLDSSGNVINDSWFMPFGVGRRRCLGEVLAKTNLFMFIAKLLQHFEFKVPQGVQLPDKSQDGVTISPSAFSGIFIPRRDIN</sequence>
<dbReference type="GO" id="GO:0008395">
    <property type="term" value="F:steroid hydroxylase activity"/>
    <property type="evidence" value="ECO:0007669"/>
    <property type="project" value="TreeGrafter"/>
</dbReference>
<dbReference type="GO" id="GO:0005506">
    <property type="term" value="F:iron ion binding"/>
    <property type="evidence" value="ECO:0007669"/>
    <property type="project" value="InterPro"/>
</dbReference>
<evidence type="ECO:0000313" key="12">
    <source>
        <dbReference type="RefSeq" id="XP_025406565.1"/>
    </source>
</evidence>
<organism evidence="10">
    <name type="scientific">Sipha flava</name>
    <name type="common">yellow sugarcane aphid</name>
    <dbReference type="NCBI Taxonomy" id="143950"/>
    <lineage>
        <taxon>Eukaryota</taxon>
        <taxon>Metazoa</taxon>
        <taxon>Ecdysozoa</taxon>
        <taxon>Arthropoda</taxon>
        <taxon>Hexapoda</taxon>
        <taxon>Insecta</taxon>
        <taxon>Pterygota</taxon>
        <taxon>Neoptera</taxon>
        <taxon>Paraneoptera</taxon>
        <taxon>Hemiptera</taxon>
        <taxon>Sternorrhyncha</taxon>
        <taxon>Aphidomorpha</taxon>
        <taxon>Aphidoidea</taxon>
        <taxon>Aphididae</taxon>
        <taxon>Sipha</taxon>
    </lineage>
</organism>
<evidence type="ECO:0000313" key="11">
    <source>
        <dbReference type="Proteomes" id="UP000694846"/>
    </source>
</evidence>
<dbReference type="GO" id="GO:0006805">
    <property type="term" value="P:xenobiotic metabolic process"/>
    <property type="evidence" value="ECO:0007669"/>
    <property type="project" value="TreeGrafter"/>
</dbReference>
<keyword evidence="6 8" id="KW-0408">Iron</keyword>
<evidence type="ECO:0000256" key="8">
    <source>
        <dbReference type="PIRSR" id="PIRSR602401-1"/>
    </source>
</evidence>
<dbReference type="InterPro" id="IPR036396">
    <property type="entry name" value="Cyt_P450_sf"/>
</dbReference>
<dbReference type="FunFam" id="1.10.630.10:FF:000036">
    <property type="entry name" value="CYtochrome P450 family"/>
    <property type="match status" value="1"/>
</dbReference>